<gene>
    <name evidence="1" type="ORF">MILVUS5_LOCUS27054</name>
</gene>
<organism evidence="1 2">
    <name type="scientific">Trifolium pratense</name>
    <name type="common">Red clover</name>
    <dbReference type="NCBI Taxonomy" id="57577"/>
    <lineage>
        <taxon>Eukaryota</taxon>
        <taxon>Viridiplantae</taxon>
        <taxon>Streptophyta</taxon>
        <taxon>Embryophyta</taxon>
        <taxon>Tracheophyta</taxon>
        <taxon>Spermatophyta</taxon>
        <taxon>Magnoliopsida</taxon>
        <taxon>eudicotyledons</taxon>
        <taxon>Gunneridae</taxon>
        <taxon>Pentapetalae</taxon>
        <taxon>rosids</taxon>
        <taxon>fabids</taxon>
        <taxon>Fabales</taxon>
        <taxon>Fabaceae</taxon>
        <taxon>Papilionoideae</taxon>
        <taxon>50 kb inversion clade</taxon>
        <taxon>NPAAA clade</taxon>
        <taxon>Hologalegina</taxon>
        <taxon>IRL clade</taxon>
        <taxon>Trifolieae</taxon>
        <taxon>Trifolium</taxon>
    </lineage>
</organism>
<protein>
    <submittedName>
        <fullName evidence="1">Uncharacterized protein</fullName>
    </submittedName>
</protein>
<evidence type="ECO:0000313" key="2">
    <source>
        <dbReference type="Proteomes" id="UP001177021"/>
    </source>
</evidence>
<evidence type="ECO:0000313" key="1">
    <source>
        <dbReference type="EMBL" id="CAJ2661322.1"/>
    </source>
</evidence>
<dbReference type="EMBL" id="CASHSV030000311">
    <property type="protein sequence ID" value="CAJ2661322.1"/>
    <property type="molecule type" value="Genomic_DNA"/>
</dbReference>
<keyword evidence="2" id="KW-1185">Reference proteome</keyword>
<name>A0ACB0L1M3_TRIPR</name>
<reference evidence="1" key="1">
    <citation type="submission" date="2023-10" db="EMBL/GenBank/DDBJ databases">
        <authorList>
            <person name="Rodriguez Cubillos JULIANA M."/>
            <person name="De Vega J."/>
        </authorList>
    </citation>
    <scope>NUCLEOTIDE SEQUENCE</scope>
</reference>
<dbReference type="Proteomes" id="UP001177021">
    <property type="component" value="Unassembled WGS sequence"/>
</dbReference>
<accession>A0ACB0L1M3</accession>
<comment type="caution">
    <text evidence="1">The sequence shown here is derived from an EMBL/GenBank/DDBJ whole genome shotgun (WGS) entry which is preliminary data.</text>
</comment>
<sequence length="109" mass="12719">MDQFSCRQRINENTNNNGQLKGWTWDEDKGFEENLLEYLDKMILEGQLDEPVALVPERTTVEVKEHNQMMIEEGYFEVPTYLDDCVSKDNASMDENKVLSLKNNTNKVI</sequence>
<proteinExistence type="predicted"/>